<reference evidence="2" key="1">
    <citation type="submission" date="2020-01" db="EMBL/GenBank/DDBJ databases">
        <title>Genome Sequencing of Three Apophysomyces-Like Fungal Strains Confirms a Novel Fungal Genus in the Mucoromycota with divergent Burkholderia-like Endosymbiotic Bacteria.</title>
        <authorList>
            <person name="Stajich J.E."/>
            <person name="Macias A.M."/>
            <person name="Carter-House D."/>
            <person name="Lovett B."/>
            <person name="Kasson L.R."/>
            <person name="Berry K."/>
            <person name="Grigoriev I."/>
            <person name="Chang Y."/>
            <person name="Spatafora J."/>
            <person name="Kasson M.T."/>
        </authorList>
    </citation>
    <scope>NUCLEOTIDE SEQUENCE</scope>
    <source>
        <strain evidence="2">NRRL A-21654</strain>
    </source>
</reference>
<name>A0A8H7ENU6_9FUNG</name>
<feature type="compositionally biased region" description="Low complexity" evidence="1">
    <location>
        <begin position="78"/>
        <end position="89"/>
    </location>
</feature>
<evidence type="ECO:0000313" key="2">
    <source>
        <dbReference type="EMBL" id="KAF7720418.1"/>
    </source>
</evidence>
<dbReference type="OrthoDB" id="2285535at2759"/>
<comment type="caution">
    <text evidence="2">The sequence shown here is derived from an EMBL/GenBank/DDBJ whole genome shotgun (WGS) entry which is preliminary data.</text>
</comment>
<feature type="non-terminal residue" evidence="2">
    <location>
        <position position="89"/>
    </location>
</feature>
<feature type="region of interest" description="Disordered" evidence="1">
    <location>
        <begin position="45"/>
        <end position="89"/>
    </location>
</feature>
<sequence>AVEIVCGEFATLMPEWQTNAEKLSASPGSYIPVLAYILTEYNQEHEEAKQKQNAQEEQNAPKNQEAEKAKDSFKDLPRLLSLSPSPSTH</sequence>
<feature type="compositionally biased region" description="Basic and acidic residues" evidence="1">
    <location>
        <begin position="64"/>
        <end position="77"/>
    </location>
</feature>
<keyword evidence="3" id="KW-1185">Reference proteome</keyword>
<evidence type="ECO:0000313" key="3">
    <source>
        <dbReference type="Proteomes" id="UP000605846"/>
    </source>
</evidence>
<dbReference type="AlphaFoldDB" id="A0A8H7ENU6"/>
<evidence type="ECO:0000256" key="1">
    <source>
        <dbReference type="SAM" id="MobiDB-lite"/>
    </source>
</evidence>
<feature type="compositionally biased region" description="Low complexity" evidence="1">
    <location>
        <begin position="51"/>
        <end position="60"/>
    </location>
</feature>
<dbReference type="Proteomes" id="UP000605846">
    <property type="component" value="Unassembled WGS sequence"/>
</dbReference>
<organism evidence="2 3">
    <name type="scientific">Apophysomyces ossiformis</name>
    <dbReference type="NCBI Taxonomy" id="679940"/>
    <lineage>
        <taxon>Eukaryota</taxon>
        <taxon>Fungi</taxon>
        <taxon>Fungi incertae sedis</taxon>
        <taxon>Mucoromycota</taxon>
        <taxon>Mucoromycotina</taxon>
        <taxon>Mucoromycetes</taxon>
        <taxon>Mucorales</taxon>
        <taxon>Mucorineae</taxon>
        <taxon>Mucoraceae</taxon>
        <taxon>Apophysomyces</taxon>
    </lineage>
</organism>
<dbReference type="EMBL" id="JABAYA010000861">
    <property type="protein sequence ID" value="KAF7720418.1"/>
    <property type="molecule type" value="Genomic_DNA"/>
</dbReference>
<feature type="non-terminal residue" evidence="2">
    <location>
        <position position="1"/>
    </location>
</feature>
<proteinExistence type="predicted"/>
<gene>
    <name evidence="2" type="ORF">EC973_009154</name>
</gene>
<protein>
    <submittedName>
        <fullName evidence="2">Uncharacterized protein</fullName>
    </submittedName>
</protein>
<accession>A0A8H7ENU6</accession>